<dbReference type="Pfam" id="PF00014">
    <property type="entry name" value="Kunitz_BPTI"/>
    <property type="match status" value="1"/>
</dbReference>
<dbReference type="InterPro" id="IPR036880">
    <property type="entry name" value="Kunitz_BPTI_sf"/>
</dbReference>
<dbReference type="InterPro" id="IPR050098">
    <property type="entry name" value="TFPI/VKTCI-like"/>
</dbReference>
<dbReference type="Gene3D" id="4.10.410.10">
    <property type="entry name" value="Pancreatic trypsin inhibitor Kunitz domain"/>
    <property type="match status" value="1"/>
</dbReference>
<sequence>MDCNWCNCVRGGFICTRNSCGPATFPPPAGTIPALSTFPTSLQVCLQPKDPGNCYGFFPRYYFNSTMKRCEYFIYGGCGGNQNNFESLRDSWTSIPLCDVFGVVPLEDQMCRDAEL</sequence>
<dbReference type="AlphaFoldDB" id="A0A5B7J8K7"/>
<keyword evidence="6" id="KW-1185">Reference proteome</keyword>
<keyword evidence="1" id="KW-0646">Protease inhibitor</keyword>
<evidence type="ECO:0000259" key="4">
    <source>
        <dbReference type="PROSITE" id="PS50279"/>
    </source>
</evidence>
<reference evidence="5 6" key="1">
    <citation type="submission" date="2019-05" db="EMBL/GenBank/DDBJ databases">
        <title>Another draft genome of Portunus trituberculatus and its Hox gene families provides insights of decapod evolution.</title>
        <authorList>
            <person name="Jeong J.-H."/>
            <person name="Song I."/>
            <person name="Kim S."/>
            <person name="Choi T."/>
            <person name="Kim D."/>
            <person name="Ryu S."/>
            <person name="Kim W."/>
        </authorList>
    </citation>
    <scope>NUCLEOTIDE SEQUENCE [LARGE SCALE GENOMIC DNA]</scope>
    <source>
        <tissue evidence="5">Muscle</tissue>
    </source>
</reference>
<dbReference type="PANTHER" id="PTHR10083:SF374">
    <property type="entry name" value="BPTI_KUNITZ INHIBITOR DOMAIN-CONTAINING PROTEIN"/>
    <property type="match status" value="1"/>
</dbReference>
<keyword evidence="3" id="KW-1015">Disulfide bond</keyword>
<dbReference type="CDD" id="cd00109">
    <property type="entry name" value="Kunitz-type"/>
    <property type="match status" value="1"/>
</dbReference>
<dbReference type="PROSITE" id="PS50279">
    <property type="entry name" value="BPTI_KUNITZ_2"/>
    <property type="match status" value="1"/>
</dbReference>
<proteinExistence type="predicted"/>
<dbReference type="OrthoDB" id="10026631at2759"/>
<dbReference type="PRINTS" id="PR00759">
    <property type="entry name" value="BASICPTASE"/>
</dbReference>
<dbReference type="Proteomes" id="UP000324222">
    <property type="component" value="Unassembled WGS sequence"/>
</dbReference>
<dbReference type="SMART" id="SM00131">
    <property type="entry name" value="KU"/>
    <property type="match status" value="1"/>
</dbReference>
<evidence type="ECO:0000256" key="3">
    <source>
        <dbReference type="ARBA" id="ARBA00023157"/>
    </source>
</evidence>
<dbReference type="PANTHER" id="PTHR10083">
    <property type="entry name" value="KUNITZ-TYPE PROTEASE INHIBITOR-RELATED"/>
    <property type="match status" value="1"/>
</dbReference>
<gene>
    <name evidence="5" type="primary">VKT1_1</name>
    <name evidence="5" type="ORF">E2C01_084757</name>
</gene>
<comment type="caution">
    <text evidence="5">The sequence shown here is derived from an EMBL/GenBank/DDBJ whole genome shotgun (WGS) entry which is preliminary data.</text>
</comment>
<name>A0A5B7J8K7_PORTR</name>
<evidence type="ECO:0000313" key="6">
    <source>
        <dbReference type="Proteomes" id="UP000324222"/>
    </source>
</evidence>
<keyword evidence="2" id="KW-0722">Serine protease inhibitor</keyword>
<feature type="domain" description="BPTI/Kunitz inhibitor" evidence="4">
    <location>
        <begin position="45"/>
        <end position="90"/>
    </location>
</feature>
<dbReference type="SUPFAM" id="SSF57362">
    <property type="entry name" value="BPTI-like"/>
    <property type="match status" value="1"/>
</dbReference>
<accession>A0A5B7J8K7</accession>
<organism evidence="5 6">
    <name type="scientific">Portunus trituberculatus</name>
    <name type="common">Swimming crab</name>
    <name type="synonym">Neptunus trituberculatus</name>
    <dbReference type="NCBI Taxonomy" id="210409"/>
    <lineage>
        <taxon>Eukaryota</taxon>
        <taxon>Metazoa</taxon>
        <taxon>Ecdysozoa</taxon>
        <taxon>Arthropoda</taxon>
        <taxon>Crustacea</taxon>
        <taxon>Multicrustacea</taxon>
        <taxon>Malacostraca</taxon>
        <taxon>Eumalacostraca</taxon>
        <taxon>Eucarida</taxon>
        <taxon>Decapoda</taxon>
        <taxon>Pleocyemata</taxon>
        <taxon>Brachyura</taxon>
        <taxon>Eubrachyura</taxon>
        <taxon>Portunoidea</taxon>
        <taxon>Portunidae</taxon>
        <taxon>Portuninae</taxon>
        <taxon>Portunus</taxon>
    </lineage>
</organism>
<dbReference type="GO" id="GO:0004867">
    <property type="term" value="F:serine-type endopeptidase inhibitor activity"/>
    <property type="evidence" value="ECO:0007669"/>
    <property type="project" value="UniProtKB-KW"/>
</dbReference>
<evidence type="ECO:0000313" key="5">
    <source>
        <dbReference type="EMBL" id="MPC89797.1"/>
    </source>
</evidence>
<dbReference type="GO" id="GO:0005615">
    <property type="term" value="C:extracellular space"/>
    <property type="evidence" value="ECO:0007669"/>
    <property type="project" value="TreeGrafter"/>
</dbReference>
<dbReference type="EMBL" id="VSRR010082213">
    <property type="protein sequence ID" value="MPC89797.1"/>
    <property type="molecule type" value="Genomic_DNA"/>
</dbReference>
<evidence type="ECO:0000256" key="2">
    <source>
        <dbReference type="ARBA" id="ARBA00022900"/>
    </source>
</evidence>
<protein>
    <submittedName>
        <fullName evidence="5">KappaPI-actitoxin-Avd3b</fullName>
    </submittedName>
</protein>
<evidence type="ECO:0000256" key="1">
    <source>
        <dbReference type="ARBA" id="ARBA00022690"/>
    </source>
</evidence>
<dbReference type="InterPro" id="IPR002223">
    <property type="entry name" value="Kunitz_BPTI"/>
</dbReference>